<comment type="caution">
    <text evidence="1">The sequence shown here is derived from an EMBL/GenBank/DDBJ whole genome shotgun (WGS) entry which is preliminary data.</text>
</comment>
<dbReference type="AlphaFoldDB" id="A0A6A3G268"/>
<dbReference type="Proteomes" id="UP000429607">
    <property type="component" value="Unassembled WGS sequence"/>
</dbReference>
<evidence type="ECO:0000313" key="2">
    <source>
        <dbReference type="Proteomes" id="UP000429607"/>
    </source>
</evidence>
<protein>
    <submittedName>
        <fullName evidence="1">Uncharacterized protein</fullName>
    </submittedName>
</protein>
<organism evidence="1 2">
    <name type="scientific">Phytophthora rubi</name>
    <dbReference type="NCBI Taxonomy" id="129364"/>
    <lineage>
        <taxon>Eukaryota</taxon>
        <taxon>Sar</taxon>
        <taxon>Stramenopiles</taxon>
        <taxon>Oomycota</taxon>
        <taxon>Peronosporomycetes</taxon>
        <taxon>Peronosporales</taxon>
        <taxon>Peronosporaceae</taxon>
        <taxon>Phytophthora</taxon>
    </lineage>
</organism>
<sequence>MLGSGLCKHGSTDATDVMMETNPQMIRYDAWMALPRTRIRPHSVRTSSGSTTSLH</sequence>
<proteinExistence type="predicted"/>
<dbReference type="EMBL" id="QXFV01012668">
    <property type="protein sequence ID" value="KAE8951492.1"/>
    <property type="molecule type" value="Genomic_DNA"/>
</dbReference>
<accession>A0A6A3G268</accession>
<gene>
    <name evidence="1" type="ORF">PR001_g33696</name>
</gene>
<name>A0A6A3G268_9STRA</name>
<evidence type="ECO:0000313" key="1">
    <source>
        <dbReference type="EMBL" id="KAE8951492.1"/>
    </source>
</evidence>
<reference evidence="1 2" key="1">
    <citation type="submission" date="2018-09" db="EMBL/GenBank/DDBJ databases">
        <title>Genomic investigation of the strawberry pathogen Phytophthora fragariae indicates pathogenicity is determined by transcriptional variation in three key races.</title>
        <authorList>
            <person name="Adams T.M."/>
            <person name="Armitage A.D."/>
            <person name="Sobczyk M.K."/>
            <person name="Bates H.J."/>
            <person name="Dunwell J.M."/>
            <person name="Nellist C.F."/>
            <person name="Harrison R.J."/>
        </authorList>
    </citation>
    <scope>NUCLEOTIDE SEQUENCE [LARGE SCALE GENOMIC DNA]</scope>
    <source>
        <strain evidence="1 2">SCRP249</strain>
    </source>
</reference>